<comment type="caution">
    <text evidence="1">The sequence shown here is derived from an EMBL/GenBank/DDBJ whole genome shotgun (WGS) entry which is preliminary data.</text>
</comment>
<dbReference type="Proteomes" id="UP000530670">
    <property type="component" value="Unassembled WGS sequence"/>
</dbReference>
<dbReference type="AlphaFoldDB" id="A0A8H5SFT2"/>
<accession>A0A8H5SFT2</accession>
<dbReference type="RefSeq" id="XP_037212240.1">
    <property type="nucleotide sequence ID" value="XM_037352710.1"/>
</dbReference>
<organism evidence="1 2">
    <name type="scientific">Fusarium tjaetaba</name>
    <dbReference type="NCBI Taxonomy" id="1567544"/>
    <lineage>
        <taxon>Eukaryota</taxon>
        <taxon>Fungi</taxon>
        <taxon>Dikarya</taxon>
        <taxon>Ascomycota</taxon>
        <taxon>Pezizomycotina</taxon>
        <taxon>Sordariomycetes</taxon>
        <taxon>Hypocreomycetidae</taxon>
        <taxon>Hypocreales</taxon>
        <taxon>Nectriaceae</taxon>
        <taxon>Fusarium</taxon>
        <taxon>Fusarium fujikuroi species complex</taxon>
    </lineage>
</organism>
<reference evidence="1 2" key="1">
    <citation type="submission" date="2020-05" db="EMBL/GenBank/DDBJ databases">
        <title>Identification and distribution of gene clusters putatively required for synthesis of sphingolipid metabolism inhibitors in phylogenetically diverse species of the filamentous fungus Fusarium.</title>
        <authorList>
            <person name="Kim H.-S."/>
            <person name="Busman M."/>
            <person name="Brown D.W."/>
            <person name="Divon H."/>
            <person name="Uhlig S."/>
            <person name="Proctor R.H."/>
        </authorList>
    </citation>
    <scope>NUCLEOTIDE SEQUENCE [LARGE SCALE GENOMIC DNA]</scope>
    <source>
        <strain evidence="1 2">NRRL 66243</strain>
    </source>
</reference>
<dbReference type="OrthoDB" id="5415338at2759"/>
<gene>
    <name evidence="1" type="ORF">FTJAE_613</name>
</gene>
<proteinExistence type="predicted"/>
<keyword evidence="2" id="KW-1185">Reference proteome</keyword>
<evidence type="ECO:0000313" key="2">
    <source>
        <dbReference type="Proteomes" id="UP000530670"/>
    </source>
</evidence>
<name>A0A8H5SFT2_9HYPO</name>
<evidence type="ECO:0000313" key="1">
    <source>
        <dbReference type="EMBL" id="KAF5650189.1"/>
    </source>
</evidence>
<protein>
    <submittedName>
        <fullName evidence="1">Uncharacterized protein</fullName>
    </submittedName>
</protein>
<dbReference type="EMBL" id="JAAQRI010000016">
    <property type="protein sequence ID" value="KAF5650189.1"/>
    <property type="molecule type" value="Genomic_DNA"/>
</dbReference>
<dbReference type="GeneID" id="59304980"/>
<sequence length="276" mass="31142">MITLTLSNQHLVDSATKSLATWQSLYDKCRGIEAFHEGLMMKGTLGRLKVLFDRVLSQVKVAEFFCDPHILLHIWKVCDTLMSVILDGETWVEKYIVVGVFLQSLQFRLRDLAFKGSDHLMVVVDSLFSILNLTPLDLRKSLGLGFWKVVEILSSRIGNDHFVVLNFGMHYNQIWSNIWGLVDAEELQTRYKHYPLTNGGYWPPITAADPGHQGVSVRDGQLERIEILHMSGVALSDVLSTLNANRSDDRTRVSKITLPLNLADCVCLKLAQGSCR</sequence>